<dbReference type="GO" id="GO:0046872">
    <property type="term" value="F:metal ion binding"/>
    <property type="evidence" value="ECO:0007669"/>
    <property type="project" value="UniProtKB-KW"/>
</dbReference>
<reference evidence="3 4" key="1">
    <citation type="submission" date="2024-11" db="EMBL/GenBank/DDBJ databases">
        <title>Chromosome-level genome assembly of the freshwater bivalve Anodonta woodiana.</title>
        <authorList>
            <person name="Chen X."/>
        </authorList>
    </citation>
    <scope>NUCLEOTIDE SEQUENCE [LARGE SCALE GENOMIC DNA]</scope>
    <source>
        <strain evidence="3">MN2024</strain>
        <tissue evidence="3">Gills</tissue>
    </source>
</reference>
<sequence length="334" mass="37691">MSTYSLCTFNSLPICLHTYESNNYILLKQDVGYYKDRENGAFMAARCVKRFYSLLDHLLNSTEQMYKAEKNIRRYFSYIINGVDELYKGINDPDIKISVKVRGFVVFKWLTQFPHRASQVQFVNGTTLVNASAYLVDLIALDFSGVFNRFAIYDQVILFTRHTMYLSDVRTSQTAGLSVPNQVCVPGFRVQLAHLSDYFRTTSIAAHELGHSLGAVHDGEGTAIACRADDGFIMAPSLAVFDTNKEYSHNPWLFSSCSIEAFTKTLFNKPALTIKPVFNQLELDEWNKFLAKLPGQKYSPSMQCQVIVGPASTHCGVCTKCTRMTCDVVYALEP</sequence>
<organism evidence="3 4">
    <name type="scientific">Sinanodonta woodiana</name>
    <name type="common">Chinese pond mussel</name>
    <name type="synonym">Anodonta woodiana</name>
    <dbReference type="NCBI Taxonomy" id="1069815"/>
    <lineage>
        <taxon>Eukaryota</taxon>
        <taxon>Metazoa</taxon>
        <taxon>Spiralia</taxon>
        <taxon>Lophotrochozoa</taxon>
        <taxon>Mollusca</taxon>
        <taxon>Bivalvia</taxon>
        <taxon>Autobranchia</taxon>
        <taxon>Heteroconchia</taxon>
        <taxon>Palaeoheterodonta</taxon>
        <taxon>Unionida</taxon>
        <taxon>Unionoidea</taxon>
        <taxon>Unionidae</taxon>
        <taxon>Unioninae</taxon>
        <taxon>Sinanodonta</taxon>
    </lineage>
</organism>
<feature type="binding site" evidence="1">
    <location>
        <position position="217"/>
    </location>
    <ligand>
        <name>Zn(2+)</name>
        <dbReference type="ChEBI" id="CHEBI:29105"/>
        <note>catalytic</note>
    </ligand>
</feature>
<evidence type="ECO:0000313" key="3">
    <source>
        <dbReference type="EMBL" id="KAL3861394.1"/>
    </source>
</evidence>
<evidence type="ECO:0000313" key="4">
    <source>
        <dbReference type="Proteomes" id="UP001634394"/>
    </source>
</evidence>
<comment type="caution">
    <text evidence="1">Lacks conserved residue(s) required for the propagation of feature annotation.</text>
</comment>
<accession>A0ABD3VIJ0</accession>
<feature type="domain" description="Peptidase M12B" evidence="2">
    <location>
        <begin position="50"/>
        <end position="266"/>
    </location>
</feature>
<evidence type="ECO:0000256" key="1">
    <source>
        <dbReference type="PROSITE-ProRule" id="PRU00276"/>
    </source>
</evidence>
<dbReference type="Gene3D" id="3.40.1620.60">
    <property type="match status" value="1"/>
</dbReference>
<dbReference type="InterPro" id="IPR024079">
    <property type="entry name" value="MetalloPept_cat_dom_sf"/>
</dbReference>
<dbReference type="AlphaFoldDB" id="A0ABD3VIJ0"/>
<dbReference type="SUPFAM" id="SSF55486">
    <property type="entry name" value="Metalloproteases ('zincins'), catalytic domain"/>
    <property type="match status" value="1"/>
</dbReference>
<proteinExistence type="predicted"/>
<evidence type="ECO:0000259" key="2">
    <source>
        <dbReference type="PROSITE" id="PS50215"/>
    </source>
</evidence>
<dbReference type="Proteomes" id="UP001634394">
    <property type="component" value="Unassembled WGS sequence"/>
</dbReference>
<comment type="caution">
    <text evidence="3">The sequence shown here is derived from an EMBL/GenBank/DDBJ whole genome shotgun (WGS) entry which is preliminary data.</text>
</comment>
<keyword evidence="4" id="KW-1185">Reference proteome</keyword>
<keyword evidence="1" id="KW-0479">Metal-binding</keyword>
<dbReference type="EMBL" id="JBJQND010000011">
    <property type="protein sequence ID" value="KAL3861394.1"/>
    <property type="molecule type" value="Genomic_DNA"/>
</dbReference>
<dbReference type="Pfam" id="PF01421">
    <property type="entry name" value="Reprolysin"/>
    <property type="match status" value="1"/>
</dbReference>
<dbReference type="PANTHER" id="PTHR11905">
    <property type="entry name" value="ADAM A DISINTEGRIN AND METALLOPROTEASE DOMAIN"/>
    <property type="match status" value="1"/>
</dbReference>
<feature type="active site" evidence="1">
    <location>
        <position position="208"/>
    </location>
</feature>
<name>A0ABD3VIJ0_SINWO</name>
<feature type="binding site" evidence="1">
    <location>
        <position position="211"/>
    </location>
    <ligand>
        <name>Zn(2+)</name>
        <dbReference type="ChEBI" id="CHEBI:29105"/>
        <note>catalytic</note>
    </ligand>
</feature>
<dbReference type="PANTHER" id="PTHR11905:SF159">
    <property type="entry name" value="ADAM METALLOPROTEASE"/>
    <property type="match status" value="1"/>
</dbReference>
<keyword evidence="1" id="KW-0862">Zinc</keyword>
<dbReference type="PROSITE" id="PS50215">
    <property type="entry name" value="ADAM_MEPRO"/>
    <property type="match status" value="1"/>
</dbReference>
<feature type="binding site" evidence="1">
    <location>
        <position position="207"/>
    </location>
    <ligand>
        <name>Zn(2+)</name>
        <dbReference type="ChEBI" id="CHEBI:29105"/>
        <note>catalytic</note>
    </ligand>
</feature>
<gene>
    <name evidence="3" type="ORF">ACJMK2_007429</name>
</gene>
<dbReference type="Gene3D" id="3.40.390.10">
    <property type="entry name" value="Collagenase (Catalytic Domain)"/>
    <property type="match status" value="1"/>
</dbReference>
<dbReference type="InterPro" id="IPR001590">
    <property type="entry name" value="Peptidase_M12B"/>
</dbReference>
<protein>
    <recommendedName>
        <fullName evidence="2">Peptidase M12B domain-containing protein</fullName>
    </recommendedName>
</protein>